<comment type="caution">
    <text evidence="3">The sequence shown here is derived from an EMBL/GenBank/DDBJ whole genome shotgun (WGS) entry which is preliminary data.</text>
</comment>
<name>A0A812J3T6_9DINO</name>
<accession>A0A812J3T6</accession>
<dbReference type="OrthoDB" id="438588at2759"/>
<keyword evidence="1" id="KW-0812">Transmembrane</keyword>
<evidence type="ECO:0000256" key="1">
    <source>
        <dbReference type="SAM" id="Phobius"/>
    </source>
</evidence>
<evidence type="ECO:0008006" key="5">
    <source>
        <dbReference type="Google" id="ProtNLM"/>
    </source>
</evidence>
<keyword evidence="2" id="KW-0732">Signal</keyword>
<feature type="transmembrane region" description="Helical" evidence="1">
    <location>
        <begin position="53"/>
        <end position="72"/>
    </location>
</feature>
<proteinExistence type="predicted"/>
<evidence type="ECO:0000313" key="4">
    <source>
        <dbReference type="Proteomes" id="UP000604046"/>
    </source>
</evidence>
<protein>
    <recommendedName>
        <fullName evidence="5">PS II complex 12 kDa extrinsic protein</fullName>
    </recommendedName>
</protein>
<evidence type="ECO:0000256" key="2">
    <source>
        <dbReference type="SAM" id="SignalP"/>
    </source>
</evidence>
<feature type="signal peptide" evidence="2">
    <location>
        <begin position="1"/>
        <end position="15"/>
    </location>
</feature>
<dbReference type="AlphaFoldDB" id="A0A812J3T6"/>
<evidence type="ECO:0000313" key="3">
    <source>
        <dbReference type="EMBL" id="CAE7193569.1"/>
    </source>
</evidence>
<keyword evidence="4" id="KW-1185">Reference proteome</keyword>
<organism evidence="3 4">
    <name type="scientific">Symbiodinium natans</name>
    <dbReference type="NCBI Taxonomy" id="878477"/>
    <lineage>
        <taxon>Eukaryota</taxon>
        <taxon>Sar</taxon>
        <taxon>Alveolata</taxon>
        <taxon>Dinophyceae</taxon>
        <taxon>Suessiales</taxon>
        <taxon>Symbiodiniaceae</taxon>
        <taxon>Symbiodinium</taxon>
    </lineage>
</organism>
<keyword evidence="1" id="KW-1133">Transmembrane helix</keyword>
<dbReference type="EMBL" id="CAJNDS010000335">
    <property type="protein sequence ID" value="CAE7193569.1"/>
    <property type="molecule type" value="Genomic_DNA"/>
</dbReference>
<dbReference type="Proteomes" id="UP000604046">
    <property type="component" value="Unassembled WGS sequence"/>
</dbReference>
<feature type="chain" id="PRO_5033058255" description="PS II complex 12 kDa extrinsic protein" evidence="2">
    <location>
        <begin position="16"/>
        <end position="146"/>
    </location>
</feature>
<sequence>MALRVLAAVLLGAAAWQCAFVSSGAGPTRSPQVGAQAATGRSLSAVEEEVTSPMVSVGVGALVGLLVALAGASPAFAQRNQGYNGNVTDELVRYDKPAGTDNLLKELKGTDKKSFYEGKKDLDYRNKGFRMEESVSERALQKGSKM</sequence>
<keyword evidence="1" id="KW-0472">Membrane</keyword>
<gene>
    <name evidence="3" type="ORF">SNAT2548_LOCUS5238</name>
</gene>
<reference evidence="3" key="1">
    <citation type="submission" date="2021-02" db="EMBL/GenBank/DDBJ databases">
        <authorList>
            <person name="Dougan E. K."/>
            <person name="Rhodes N."/>
            <person name="Thang M."/>
            <person name="Chan C."/>
        </authorList>
    </citation>
    <scope>NUCLEOTIDE SEQUENCE</scope>
</reference>